<keyword evidence="3" id="KW-1185">Reference proteome</keyword>
<proteinExistence type="predicted"/>
<dbReference type="InParanoid" id="A0A1D3DA43"/>
<reference evidence="2 3" key="1">
    <citation type="journal article" date="2016" name="BMC Genomics">
        <title>Comparative genomics reveals Cyclospora cayetanensis possesses coccidia-like metabolism and invasion components but unique surface antigens.</title>
        <authorList>
            <person name="Liu S."/>
            <person name="Wang L."/>
            <person name="Zheng H."/>
            <person name="Xu Z."/>
            <person name="Roellig D.M."/>
            <person name="Li N."/>
            <person name="Frace M.A."/>
            <person name="Tang K."/>
            <person name="Arrowood M.J."/>
            <person name="Moss D.M."/>
            <person name="Zhang L."/>
            <person name="Feng Y."/>
            <person name="Xiao L."/>
        </authorList>
    </citation>
    <scope>NUCLEOTIDE SEQUENCE [LARGE SCALE GENOMIC DNA]</scope>
    <source>
        <strain evidence="2 3">CHN_HEN01</strain>
    </source>
</reference>
<name>A0A1D3DA43_9EIME</name>
<feature type="compositionally biased region" description="Low complexity" evidence="1">
    <location>
        <begin position="26"/>
        <end position="35"/>
    </location>
</feature>
<dbReference type="GO" id="GO:0006364">
    <property type="term" value="P:rRNA processing"/>
    <property type="evidence" value="ECO:0007669"/>
    <property type="project" value="InterPro"/>
</dbReference>
<feature type="region of interest" description="Disordered" evidence="1">
    <location>
        <begin position="1"/>
        <end position="106"/>
    </location>
</feature>
<dbReference type="VEuPathDB" id="ToxoDB:cyc_02668"/>
<feature type="compositionally biased region" description="Polar residues" evidence="1">
    <location>
        <begin position="256"/>
        <end position="272"/>
    </location>
</feature>
<feature type="compositionally biased region" description="Basic and acidic residues" evidence="1">
    <location>
        <begin position="50"/>
        <end position="71"/>
    </location>
</feature>
<feature type="compositionally biased region" description="Basic residues" evidence="1">
    <location>
        <begin position="1"/>
        <end position="10"/>
    </location>
</feature>
<dbReference type="EMBL" id="JROU02000129">
    <property type="protein sequence ID" value="OEH80317.1"/>
    <property type="molecule type" value="Genomic_DNA"/>
</dbReference>
<dbReference type="InterPro" id="IPR012459">
    <property type="entry name" value="Rrp15"/>
</dbReference>
<dbReference type="AlphaFoldDB" id="A0A1D3DA43"/>
<evidence type="ECO:0000313" key="3">
    <source>
        <dbReference type="Proteomes" id="UP000095192"/>
    </source>
</evidence>
<evidence type="ECO:0000256" key="1">
    <source>
        <dbReference type="SAM" id="MobiDB-lite"/>
    </source>
</evidence>
<sequence length="272" mass="31378">MEKRKSKRKLGTFQEADASELQEPGQQIMQQQQQQHPARDRQKVAKKIRHQEERRKRDVDLMERRISELHHSLKSQGDEEDEVEESQAVDLRDVTEEDGPTTGTQRMCCSQLKAEITQRDLHGHCKRDAESQSMGESLDAFSSAIASLLEGGEDGSATVLSRDQRVFADLRNQQVEEKVRKEVIAERRLKRSQSHRQPSEADPEEEANLKRLATKGTVRFLNVLMASRRRATGETRKRKPRKTKRFIKRKPDKQKLISNKFQNGGQETIGQE</sequence>
<feature type="region of interest" description="Disordered" evidence="1">
    <location>
        <begin position="188"/>
        <end position="212"/>
    </location>
</feature>
<feature type="compositionally biased region" description="Basic residues" evidence="1">
    <location>
        <begin position="236"/>
        <end position="252"/>
    </location>
</feature>
<comment type="caution">
    <text evidence="2">The sequence shown here is derived from an EMBL/GenBank/DDBJ whole genome shotgun (WGS) entry which is preliminary data.</text>
</comment>
<accession>A0A1D3DA43</accession>
<gene>
    <name evidence="2" type="ORF">cyc_02668</name>
</gene>
<dbReference type="Proteomes" id="UP000095192">
    <property type="component" value="Unassembled WGS sequence"/>
</dbReference>
<organism evidence="2 3">
    <name type="scientific">Cyclospora cayetanensis</name>
    <dbReference type="NCBI Taxonomy" id="88456"/>
    <lineage>
        <taxon>Eukaryota</taxon>
        <taxon>Sar</taxon>
        <taxon>Alveolata</taxon>
        <taxon>Apicomplexa</taxon>
        <taxon>Conoidasida</taxon>
        <taxon>Coccidia</taxon>
        <taxon>Eucoccidiorida</taxon>
        <taxon>Eimeriorina</taxon>
        <taxon>Eimeriidae</taxon>
        <taxon>Cyclospora</taxon>
    </lineage>
</organism>
<protein>
    <submittedName>
        <fullName evidence="2">Uncharacterized protein</fullName>
    </submittedName>
</protein>
<feature type="compositionally biased region" description="Acidic residues" evidence="1">
    <location>
        <begin position="78"/>
        <end position="87"/>
    </location>
</feature>
<feature type="region of interest" description="Disordered" evidence="1">
    <location>
        <begin position="228"/>
        <end position="272"/>
    </location>
</feature>
<dbReference type="Pfam" id="PF07890">
    <property type="entry name" value="Rrp15p"/>
    <property type="match status" value="1"/>
</dbReference>
<evidence type="ECO:0000313" key="2">
    <source>
        <dbReference type="EMBL" id="OEH80317.1"/>
    </source>
</evidence>